<reference evidence="2" key="1">
    <citation type="journal article" date="2020" name="Nature">
        <title>Giant virus diversity and host interactions through global metagenomics.</title>
        <authorList>
            <person name="Schulz F."/>
            <person name="Roux S."/>
            <person name="Paez-Espino D."/>
            <person name="Jungbluth S."/>
            <person name="Walsh D.A."/>
            <person name="Denef V.J."/>
            <person name="McMahon K.D."/>
            <person name="Konstantinidis K.T."/>
            <person name="Eloe-Fadrosh E.A."/>
            <person name="Kyrpides N.C."/>
            <person name="Woyke T."/>
        </authorList>
    </citation>
    <scope>NUCLEOTIDE SEQUENCE</scope>
    <source>
        <strain evidence="2">GVMAG-S-3300013286-35</strain>
    </source>
</reference>
<organism evidence="2">
    <name type="scientific">viral metagenome</name>
    <dbReference type="NCBI Taxonomy" id="1070528"/>
    <lineage>
        <taxon>unclassified sequences</taxon>
        <taxon>metagenomes</taxon>
        <taxon>organismal metagenomes</taxon>
    </lineage>
</organism>
<dbReference type="AlphaFoldDB" id="A0A6C0KZP0"/>
<sequence>MIPPTYILLGIGFVGILIVLMFATSMGVSNGALKAVQINTGVDQYDTAAGRVAKPIPRNQVVKKASYILSHILPVGQCPTGYTVFNDVMGNSLCCASSRVDPYSHSCPANGADGICAMSPGIEDSRNVSGDVRHYPLCQDIAKQQQAERSGRLCPRRYPTYIALPGAGQHKCCAGPASPGGTDCMSTKSCLSLGQGQNVFNTPSSCEKALMLEKIQCPPGTNLVPDMKGTSSRTKDASLPICVGVTGNCFDKTVLQTMRDLGLLLDINIDKNILNCDIYNKVYNDRVMTESQAETVAPADLS</sequence>
<name>A0A6C0KZP0_9ZZZZ</name>
<keyword evidence="1" id="KW-0472">Membrane</keyword>
<proteinExistence type="predicted"/>
<feature type="transmembrane region" description="Helical" evidence="1">
    <location>
        <begin position="6"/>
        <end position="24"/>
    </location>
</feature>
<keyword evidence="1" id="KW-1133">Transmembrane helix</keyword>
<accession>A0A6C0KZP0</accession>
<keyword evidence="1" id="KW-0812">Transmembrane</keyword>
<evidence type="ECO:0000256" key="1">
    <source>
        <dbReference type="SAM" id="Phobius"/>
    </source>
</evidence>
<dbReference type="EMBL" id="MN740994">
    <property type="protein sequence ID" value="QHU21994.1"/>
    <property type="molecule type" value="Genomic_DNA"/>
</dbReference>
<evidence type="ECO:0000313" key="2">
    <source>
        <dbReference type="EMBL" id="QHU21994.1"/>
    </source>
</evidence>
<protein>
    <submittedName>
        <fullName evidence="2">Uncharacterized protein</fullName>
    </submittedName>
</protein>